<evidence type="ECO:0000256" key="1">
    <source>
        <dbReference type="SAM" id="MobiDB-lite"/>
    </source>
</evidence>
<sequence>MDPSPLRTPTLSPLSERSALEEHDVGHIVEVGETLEGLAAAEAQVRADIAANEEKIRVCEETIKEYMGRTPTIRPSARIGTGGSGSTGLDSRHGTRSQPAGKAEAANMGEAAAAEMSAVVAEAAAAERAEPGAEAAAAAEQAVAEAGAETESETVKWPLGVAAEEAGAEAAGRLGAGCWPR</sequence>
<gene>
    <name evidence="2" type="ORF">CYMTET_16658</name>
</gene>
<dbReference type="EMBL" id="LGRX02007357">
    <property type="protein sequence ID" value="KAK3275199.1"/>
    <property type="molecule type" value="Genomic_DNA"/>
</dbReference>
<evidence type="ECO:0000313" key="3">
    <source>
        <dbReference type="Proteomes" id="UP001190700"/>
    </source>
</evidence>
<protein>
    <submittedName>
        <fullName evidence="2">Uncharacterized protein</fullName>
    </submittedName>
</protein>
<comment type="caution">
    <text evidence="2">The sequence shown here is derived from an EMBL/GenBank/DDBJ whole genome shotgun (WGS) entry which is preliminary data.</text>
</comment>
<feature type="region of interest" description="Disordered" evidence="1">
    <location>
        <begin position="70"/>
        <end position="103"/>
    </location>
</feature>
<proteinExistence type="predicted"/>
<evidence type="ECO:0000313" key="2">
    <source>
        <dbReference type="EMBL" id="KAK3275199.1"/>
    </source>
</evidence>
<name>A0AAE0GBT5_9CHLO</name>
<dbReference type="AlphaFoldDB" id="A0AAE0GBT5"/>
<dbReference type="Proteomes" id="UP001190700">
    <property type="component" value="Unassembled WGS sequence"/>
</dbReference>
<organism evidence="2 3">
    <name type="scientific">Cymbomonas tetramitiformis</name>
    <dbReference type="NCBI Taxonomy" id="36881"/>
    <lineage>
        <taxon>Eukaryota</taxon>
        <taxon>Viridiplantae</taxon>
        <taxon>Chlorophyta</taxon>
        <taxon>Pyramimonadophyceae</taxon>
        <taxon>Pyramimonadales</taxon>
        <taxon>Pyramimonadaceae</taxon>
        <taxon>Cymbomonas</taxon>
    </lineage>
</organism>
<reference evidence="2 3" key="1">
    <citation type="journal article" date="2015" name="Genome Biol. Evol.">
        <title>Comparative Genomics of a Bacterivorous Green Alga Reveals Evolutionary Causalities and Consequences of Phago-Mixotrophic Mode of Nutrition.</title>
        <authorList>
            <person name="Burns J.A."/>
            <person name="Paasch A."/>
            <person name="Narechania A."/>
            <person name="Kim E."/>
        </authorList>
    </citation>
    <scope>NUCLEOTIDE SEQUENCE [LARGE SCALE GENOMIC DNA]</scope>
    <source>
        <strain evidence="2 3">PLY_AMNH</strain>
    </source>
</reference>
<keyword evidence="3" id="KW-1185">Reference proteome</keyword>
<accession>A0AAE0GBT5</accession>